<evidence type="ECO:0000256" key="1">
    <source>
        <dbReference type="SAM" id="SignalP"/>
    </source>
</evidence>
<protein>
    <submittedName>
        <fullName evidence="2">Uncharacterized protein</fullName>
    </submittedName>
</protein>
<reference evidence="2" key="1">
    <citation type="submission" date="2022-06" db="EMBL/GenBank/DDBJ databases">
        <title>Complete genome sequences of two strains of the flax pathogen Septoria linicola.</title>
        <authorList>
            <person name="Lapalu N."/>
            <person name="Simon A."/>
            <person name="Demenou B."/>
            <person name="Paumier D."/>
            <person name="Guillot M.-P."/>
            <person name="Gout L."/>
            <person name="Valade R."/>
        </authorList>
    </citation>
    <scope>NUCLEOTIDE SEQUENCE</scope>
    <source>
        <strain evidence="2">SE15195</strain>
    </source>
</reference>
<dbReference type="AlphaFoldDB" id="A0A9Q9EJE2"/>
<accession>A0A9Q9EJE2</accession>
<proteinExistence type="predicted"/>
<feature type="chain" id="PRO_5040404779" evidence="1">
    <location>
        <begin position="21"/>
        <end position="62"/>
    </location>
</feature>
<sequence>MAKLQMLFMALACLAANVCANCNKPDSCYTVITNKFNWDTFDAAVRFSLTIHYCAQSFANLE</sequence>
<keyword evidence="1" id="KW-0732">Signal</keyword>
<gene>
    <name evidence="2" type="ORF">Slin15195_G062540</name>
</gene>
<keyword evidence="3" id="KW-1185">Reference proteome</keyword>
<organism evidence="2 3">
    <name type="scientific">Septoria linicola</name>
    <dbReference type="NCBI Taxonomy" id="215465"/>
    <lineage>
        <taxon>Eukaryota</taxon>
        <taxon>Fungi</taxon>
        <taxon>Dikarya</taxon>
        <taxon>Ascomycota</taxon>
        <taxon>Pezizomycotina</taxon>
        <taxon>Dothideomycetes</taxon>
        <taxon>Dothideomycetidae</taxon>
        <taxon>Mycosphaerellales</taxon>
        <taxon>Mycosphaerellaceae</taxon>
        <taxon>Septoria</taxon>
    </lineage>
</organism>
<feature type="signal peptide" evidence="1">
    <location>
        <begin position="1"/>
        <end position="20"/>
    </location>
</feature>
<dbReference type="Proteomes" id="UP001056384">
    <property type="component" value="Chromosome 5"/>
</dbReference>
<evidence type="ECO:0000313" key="3">
    <source>
        <dbReference type="Proteomes" id="UP001056384"/>
    </source>
</evidence>
<evidence type="ECO:0000313" key="2">
    <source>
        <dbReference type="EMBL" id="USW52935.1"/>
    </source>
</evidence>
<name>A0A9Q9EJE2_9PEZI</name>
<dbReference type="EMBL" id="CP099422">
    <property type="protein sequence ID" value="USW52935.1"/>
    <property type="molecule type" value="Genomic_DNA"/>
</dbReference>